<evidence type="ECO:0000313" key="2">
    <source>
        <dbReference type="EMBL" id="CAA9320354.1"/>
    </source>
</evidence>
<feature type="region of interest" description="Disordered" evidence="1">
    <location>
        <begin position="1"/>
        <end position="44"/>
    </location>
</feature>
<dbReference type="AlphaFoldDB" id="A0A6J4L2H8"/>
<name>A0A6J4L2H8_9BACT</name>
<feature type="non-terminal residue" evidence="2">
    <location>
        <position position="44"/>
    </location>
</feature>
<reference evidence="2" key="1">
    <citation type="submission" date="2020-02" db="EMBL/GenBank/DDBJ databases">
        <authorList>
            <person name="Meier V. D."/>
        </authorList>
    </citation>
    <scope>NUCLEOTIDE SEQUENCE</scope>
    <source>
        <strain evidence="2">AVDCRST_MAG11</strain>
    </source>
</reference>
<proteinExistence type="predicted"/>
<feature type="compositionally biased region" description="Low complexity" evidence="1">
    <location>
        <begin position="1"/>
        <end position="11"/>
    </location>
</feature>
<dbReference type="EMBL" id="CADCTU010000461">
    <property type="protein sequence ID" value="CAA9320354.1"/>
    <property type="molecule type" value="Genomic_DNA"/>
</dbReference>
<organism evidence="2">
    <name type="scientific">uncultured Gemmatimonadaceae bacterium</name>
    <dbReference type="NCBI Taxonomy" id="246130"/>
    <lineage>
        <taxon>Bacteria</taxon>
        <taxon>Pseudomonadati</taxon>
        <taxon>Gemmatimonadota</taxon>
        <taxon>Gemmatimonadia</taxon>
        <taxon>Gemmatimonadales</taxon>
        <taxon>Gemmatimonadaceae</taxon>
        <taxon>environmental samples</taxon>
    </lineage>
</organism>
<gene>
    <name evidence="2" type="ORF">AVDCRST_MAG11-1948</name>
</gene>
<evidence type="ECO:0000256" key="1">
    <source>
        <dbReference type="SAM" id="MobiDB-lite"/>
    </source>
</evidence>
<feature type="non-terminal residue" evidence="2">
    <location>
        <position position="1"/>
    </location>
</feature>
<protein>
    <submittedName>
        <fullName evidence="2">Uncharacterized protein</fullName>
    </submittedName>
</protein>
<accession>A0A6J4L2H8</accession>
<sequence length="44" mass="4206">GPVAPAPARAVRAVRARAHGGPVGAGRAAAGPPSARARGTRPRG</sequence>
<feature type="compositionally biased region" description="Low complexity" evidence="1">
    <location>
        <begin position="25"/>
        <end position="37"/>
    </location>
</feature>